<keyword evidence="3" id="KW-1185">Reference proteome</keyword>
<dbReference type="NCBIfam" id="TIGR02122">
    <property type="entry name" value="TRAP_TAXI"/>
    <property type="match status" value="1"/>
</dbReference>
<dbReference type="STRING" id="246195.DNO_0127"/>
<dbReference type="KEGG" id="dno:DNO_0127"/>
<evidence type="ECO:0000256" key="1">
    <source>
        <dbReference type="SAM" id="SignalP"/>
    </source>
</evidence>
<evidence type="ECO:0000313" key="3">
    <source>
        <dbReference type="Proteomes" id="UP000000248"/>
    </source>
</evidence>
<accession>A5EWP5</accession>
<dbReference type="SUPFAM" id="SSF53850">
    <property type="entry name" value="Periplasmic binding protein-like II"/>
    <property type="match status" value="1"/>
</dbReference>
<feature type="chain" id="PRO_5002680823" description="TRAP transporter solute receptor, TAXI family" evidence="1">
    <location>
        <begin position="21"/>
        <end position="344"/>
    </location>
</feature>
<dbReference type="OrthoDB" id="9780180at2"/>
<dbReference type="AlphaFoldDB" id="A5EWP5"/>
<protein>
    <recommendedName>
        <fullName evidence="4">TRAP transporter solute receptor, TAXI family</fullName>
    </recommendedName>
</protein>
<dbReference type="CDD" id="cd13520">
    <property type="entry name" value="PBP2_TAXI_TRAP"/>
    <property type="match status" value="1"/>
</dbReference>
<reference evidence="2 3" key="1">
    <citation type="journal article" date="2007" name="Nat. Biotechnol.">
        <title>Genome sequence and identification of candidate vaccine antigens from the animal pathogen Dichelobacter nodosus.</title>
        <authorList>
            <person name="Myers G.S."/>
            <person name="Parker D."/>
            <person name="Al-Hasani K."/>
            <person name="Kennan R.M."/>
            <person name="Seemann T."/>
            <person name="Ren Q."/>
            <person name="Badger J.H."/>
            <person name="Selengut J.D."/>
            <person name="Deboy R.T."/>
            <person name="Tettelin H."/>
            <person name="Boyce J.D."/>
            <person name="McCarl V.P."/>
            <person name="Han X."/>
            <person name="Nelson W.C."/>
            <person name="Madupu R."/>
            <person name="Mohamoud Y."/>
            <person name="Holley T."/>
            <person name="Fedorova N."/>
            <person name="Khouri H."/>
            <person name="Bottomley S.P."/>
            <person name="Whittington R.J."/>
            <person name="Adler B."/>
            <person name="Songer J.G."/>
            <person name="Rood J.I."/>
            <person name="Paulsen I.T."/>
        </authorList>
    </citation>
    <scope>NUCLEOTIDE SEQUENCE [LARGE SCALE GENOMIC DNA]</scope>
    <source>
        <strain evidence="2 3">VCS1703A</strain>
    </source>
</reference>
<evidence type="ECO:0008006" key="4">
    <source>
        <dbReference type="Google" id="ProtNLM"/>
    </source>
</evidence>
<dbReference type="HOGENOM" id="CLU_033215_0_0_6"/>
<dbReference type="PANTHER" id="PTHR42941">
    <property type="entry name" value="SLL1037 PROTEIN"/>
    <property type="match status" value="1"/>
</dbReference>
<dbReference type="eggNOG" id="COG2358">
    <property type="taxonomic scope" value="Bacteria"/>
</dbReference>
<dbReference type="Gene3D" id="3.40.190.10">
    <property type="entry name" value="Periplasmic binding protein-like II"/>
    <property type="match status" value="2"/>
</dbReference>
<keyword evidence="1" id="KW-0732">Signal</keyword>
<organism evidence="2 3">
    <name type="scientific">Dichelobacter nodosus (strain VCS1703A)</name>
    <dbReference type="NCBI Taxonomy" id="246195"/>
    <lineage>
        <taxon>Bacteria</taxon>
        <taxon>Pseudomonadati</taxon>
        <taxon>Pseudomonadota</taxon>
        <taxon>Gammaproteobacteria</taxon>
        <taxon>Cardiobacteriales</taxon>
        <taxon>Cardiobacteriaceae</taxon>
        <taxon>Dichelobacter</taxon>
    </lineage>
</organism>
<sequence length="344" mass="37862">MPFLLLALLAAAVESLPLFEINTAPPAASKPTPAPQSLHTPMIASGFYEGLYYRTGIDISALASRTEAQICDEKQACGVGRTVFVNKSSRGSIENIHLLHAKTVDFALVQSNVAYMAQNGKGLFEKEGVFEDLQAVASLYPEVLQTVVHADSAIKSWADVAGKRVALGSDFSGAQIVAKDVLNALALPPEQITLNFQPIKKSIEAFKKKEIDVLIVLSGVPNPLLQQLETEKPIRFLTLPNTISNQLGSANTYYKTVTLPLHYYHSISDEINTIAVQALLVTRKDVDETMVYQLTRALWEPNNRPTWFVSAIYNAYQINNSLDAIGIPLHRGAKKYYDQIGKRF</sequence>
<feature type="signal peptide" evidence="1">
    <location>
        <begin position="1"/>
        <end position="20"/>
    </location>
</feature>
<dbReference type="Proteomes" id="UP000000248">
    <property type="component" value="Chromosome"/>
</dbReference>
<dbReference type="Pfam" id="PF16868">
    <property type="entry name" value="NMT1_3"/>
    <property type="match status" value="1"/>
</dbReference>
<dbReference type="RefSeq" id="WP_011927878.1">
    <property type="nucleotide sequence ID" value="NC_009446.1"/>
</dbReference>
<dbReference type="PANTHER" id="PTHR42941:SF1">
    <property type="entry name" value="SLL1037 PROTEIN"/>
    <property type="match status" value="1"/>
</dbReference>
<dbReference type="EMBL" id="CP000513">
    <property type="protein sequence ID" value="ABQ13759.1"/>
    <property type="molecule type" value="Genomic_DNA"/>
</dbReference>
<name>A5EWP5_DICNV</name>
<gene>
    <name evidence="2" type="ordered locus">DNO_0127</name>
</gene>
<evidence type="ECO:0000313" key="2">
    <source>
        <dbReference type="EMBL" id="ABQ13759.1"/>
    </source>
</evidence>
<proteinExistence type="predicted"/>
<dbReference type="InterPro" id="IPR011852">
    <property type="entry name" value="TRAP_TAXI"/>
</dbReference>